<dbReference type="Proteomes" id="UP001174909">
    <property type="component" value="Unassembled WGS sequence"/>
</dbReference>
<keyword evidence="2" id="KW-1185">Reference proteome</keyword>
<sequence>MKRDYTQTTARFQKLYRNVQTHRKIFQFGVDMNAECLKDTGRRMDFGYAVGDGLLDNLCELRCRRYRCFSSRLNNPMGNPFRESLFAVPFENFNKDIHWTVVDYLHRCKSRFPLSI</sequence>
<evidence type="ECO:0000313" key="2">
    <source>
        <dbReference type="Proteomes" id="UP001174909"/>
    </source>
</evidence>
<proteinExistence type="predicted"/>
<comment type="caution">
    <text evidence="1">The sequence shown here is derived from an EMBL/GenBank/DDBJ whole genome shotgun (WGS) entry which is preliminary data.</text>
</comment>
<reference evidence="1" key="1">
    <citation type="submission" date="2023-03" db="EMBL/GenBank/DDBJ databases">
        <authorList>
            <person name="Steffen K."/>
            <person name="Cardenas P."/>
        </authorList>
    </citation>
    <scope>NUCLEOTIDE SEQUENCE</scope>
</reference>
<dbReference type="EMBL" id="CASHTH010002675">
    <property type="protein sequence ID" value="CAI8033535.1"/>
    <property type="molecule type" value="Genomic_DNA"/>
</dbReference>
<organism evidence="1 2">
    <name type="scientific">Geodia barretti</name>
    <name type="common">Barrett's horny sponge</name>
    <dbReference type="NCBI Taxonomy" id="519541"/>
    <lineage>
        <taxon>Eukaryota</taxon>
        <taxon>Metazoa</taxon>
        <taxon>Porifera</taxon>
        <taxon>Demospongiae</taxon>
        <taxon>Heteroscleromorpha</taxon>
        <taxon>Tetractinellida</taxon>
        <taxon>Astrophorina</taxon>
        <taxon>Geodiidae</taxon>
        <taxon>Geodia</taxon>
    </lineage>
</organism>
<name>A0AA35X0I5_GEOBA</name>
<protein>
    <submittedName>
        <fullName evidence="1">Uncharacterized protein</fullName>
    </submittedName>
</protein>
<accession>A0AA35X0I5</accession>
<evidence type="ECO:0000313" key="1">
    <source>
        <dbReference type="EMBL" id="CAI8033535.1"/>
    </source>
</evidence>
<gene>
    <name evidence="1" type="ORF">GBAR_LOCUS18909</name>
</gene>
<dbReference type="AlphaFoldDB" id="A0AA35X0I5"/>